<proteinExistence type="predicted"/>
<evidence type="ECO:0000313" key="3">
    <source>
        <dbReference type="Proteomes" id="UP001185092"/>
    </source>
</evidence>
<dbReference type="AlphaFoldDB" id="A0AAE3XIZ9"/>
<feature type="region of interest" description="Disordered" evidence="1">
    <location>
        <begin position="1"/>
        <end position="24"/>
    </location>
</feature>
<organism evidence="2 3">
    <name type="scientific">Aureibacter tunicatorum</name>
    <dbReference type="NCBI Taxonomy" id="866807"/>
    <lineage>
        <taxon>Bacteria</taxon>
        <taxon>Pseudomonadati</taxon>
        <taxon>Bacteroidota</taxon>
        <taxon>Cytophagia</taxon>
        <taxon>Cytophagales</taxon>
        <taxon>Persicobacteraceae</taxon>
        <taxon>Aureibacter</taxon>
    </lineage>
</organism>
<evidence type="ECO:0000313" key="2">
    <source>
        <dbReference type="EMBL" id="MDR6237029.1"/>
    </source>
</evidence>
<reference evidence="2" key="1">
    <citation type="submission" date="2023-07" db="EMBL/GenBank/DDBJ databases">
        <title>Genomic Encyclopedia of Type Strains, Phase IV (KMG-IV): sequencing the most valuable type-strain genomes for metagenomic binning, comparative biology and taxonomic classification.</title>
        <authorList>
            <person name="Goeker M."/>
        </authorList>
    </citation>
    <scope>NUCLEOTIDE SEQUENCE</scope>
    <source>
        <strain evidence="2">DSM 26174</strain>
    </source>
</reference>
<dbReference type="RefSeq" id="WP_309936462.1">
    <property type="nucleotide sequence ID" value="NZ_AP025305.1"/>
</dbReference>
<name>A0AAE3XIZ9_9BACT</name>
<gene>
    <name evidence="2" type="ORF">HNQ88_000005</name>
</gene>
<protein>
    <submittedName>
        <fullName evidence="2">Uncharacterized protein</fullName>
    </submittedName>
</protein>
<keyword evidence="3" id="KW-1185">Reference proteome</keyword>
<evidence type="ECO:0000256" key="1">
    <source>
        <dbReference type="SAM" id="MobiDB-lite"/>
    </source>
</evidence>
<dbReference type="Proteomes" id="UP001185092">
    <property type="component" value="Unassembled WGS sequence"/>
</dbReference>
<dbReference type="EMBL" id="JAVDQD010000001">
    <property type="protein sequence ID" value="MDR6237029.1"/>
    <property type="molecule type" value="Genomic_DNA"/>
</dbReference>
<feature type="compositionally biased region" description="Polar residues" evidence="1">
    <location>
        <begin position="1"/>
        <end position="16"/>
    </location>
</feature>
<comment type="caution">
    <text evidence="2">The sequence shown here is derived from an EMBL/GenBank/DDBJ whole genome shotgun (WGS) entry which is preliminary data.</text>
</comment>
<sequence length="452" mass="51684">MPLCQATSSRNSSPQNKKSRGGIKKEIVQRKVGFEFEISEWNTAIAIENDEATKTTDASATPPQVKHKPCEKGNVIAKFDNFELQSDEIGGGSDVEFVTDAFEENPNGYALMLSTAQQIVDIIASLDQQRNDASATLQLPCDQFSFPCELKEPNAVVTIRSPFKVYPQASAGIDLKKFPQLLQDFSENQEDSEKEKSRKELGRVELVDSKLHFDSFNNPYHSVKLSGMQFTVPIILDGLRYFKEMHPEYAPWEPSQQMIGFLALIHRYVREAEMGASTFPKIVFVMLSRTDFASMYRTLPKSEQHMFRQNHGKEWVEMVNCAFCNVDFEKFDQPLFKGIYQKFPNHPKKHALDVLTIRKWLEGFPNGIDYLTSKNFPDQKVSDEIESLGAYGSKMDLVGPKRCKAPILEFRKMKNLADFHDLPEWCDAVFKYVYAVNHSMDKKFKEDFDLPS</sequence>
<accession>A0AAE3XIZ9</accession>